<evidence type="ECO:0000259" key="3">
    <source>
        <dbReference type="Pfam" id="PF13511"/>
    </source>
</evidence>
<sequence>MNKLLVFLGVALAAGTAQADIYTWVDAQGVRHYSDSAAHGGAKRANLPGLQQADGNPRALEQLRSVSRAYSTDSPQNGTDARAPQILRPEPEETFRDGQGIVPVSVTIGGADGLRSGEQITYYLDGSPIPQSPTDQTQLQLGNVPRGAHTLSAALIYQGQEIRRTAPVTFYMQPPSAISPLNANQGGGTSNSETPSGSAAAPPAGNSAGAPAAPRFNTTTSAAGQPPS</sequence>
<evidence type="ECO:0000256" key="2">
    <source>
        <dbReference type="SAM" id="SignalP"/>
    </source>
</evidence>
<dbReference type="InterPro" id="IPR025392">
    <property type="entry name" value="DUF4124"/>
</dbReference>
<evidence type="ECO:0000313" key="5">
    <source>
        <dbReference type="Proteomes" id="UP001460888"/>
    </source>
</evidence>
<keyword evidence="2" id="KW-0732">Signal</keyword>
<dbReference type="RefSeq" id="WP_353110740.1">
    <property type="nucleotide sequence ID" value="NZ_APND01000002.1"/>
</dbReference>
<feature type="domain" description="DUF4124" evidence="3">
    <location>
        <begin position="10"/>
        <end position="48"/>
    </location>
</feature>
<protein>
    <recommendedName>
        <fullName evidence="3">DUF4124 domain-containing protein</fullName>
    </recommendedName>
</protein>
<name>A0ABV2B061_9GAMM</name>
<feature type="region of interest" description="Disordered" evidence="1">
    <location>
        <begin position="177"/>
        <end position="228"/>
    </location>
</feature>
<dbReference type="EMBL" id="APND01000002">
    <property type="protein sequence ID" value="MES1929248.1"/>
    <property type="molecule type" value="Genomic_DNA"/>
</dbReference>
<keyword evidence="5" id="KW-1185">Reference proteome</keyword>
<evidence type="ECO:0000256" key="1">
    <source>
        <dbReference type="SAM" id="MobiDB-lite"/>
    </source>
</evidence>
<evidence type="ECO:0000313" key="4">
    <source>
        <dbReference type="EMBL" id="MES1929248.1"/>
    </source>
</evidence>
<dbReference type="Proteomes" id="UP001460888">
    <property type="component" value="Unassembled WGS sequence"/>
</dbReference>
<feature type="compositionally biased region" description="Low complexity" evidence="1">
    <location>
        <begin position="195"/>
        <end position="214"/>
    </location>
</feature>
<gene>
    <name evidence="4" type="ORF">SADO_08327</name>
</gene>
<dbReference type="Pfam" id="PF13511">
    <property type="entry name" value="DUF4124"/>
    <property type="match status" value="1"/>
</dbReference>
<feature type="signal peptide" evidence="2">
    <location>
        <begin position="1"/>
        <end position="19"/>
    </location>
</feature>
<reference evidence="4 5" key="1">
    <citation type="submission" date="2013-03" db="EMBL/GenBank/DDBJ databases">
        <title>Salinisphaera dokdonensis CL-ES53 Genome Sequencing.</title>
        <authorList>
            <person name="Li C."/>
            <person name="Lai Q."/>
            <person name="Shao Z."/>
        </authorList>
    </citation>
    <scope>NUCLEOTIDE SEQUENCE [LARGE SCALE GENOMIC DNA]</scope>
    <source>
        <strain evidence="4 5">CL-ES53</strain>
    </source>
</reference>
<comment type="caution">
    <text evidence="4">The sequence shown here is derived from an EMBL/GenBank/DDBJ whole genome shotgun (WGS) entry which is preliminary data.</text>
</comment>
<organism evidence="4 5">
    <name type="scientific">Salinisphaera dokdonensis CL-ES53</name>
    <dbReference type="NCBI Taxonomy" id="1304272"/>
    <lineage>
        <taxon>Bacteria</taxon>
        <taxon>Pseudomonadati</taxon>
        <taxon>Pseudomonadota</taxon>
        <taxon>Gammaproteobacteria</taxon>
        <taxon>Salinisphaerales</taxon>
        <taxon>Salinisphaeraceae</taxon>
        <taxon>Salinisphaera</taxon>
    </lineage>
</organism>
<feature type="chain" id="PRO_5046396401" description="DUF4124 domain-containing protein" evidence="2">
    <location>
        <begin position="20"/>
        <end position="228"/>
    </location>
</feature>
<accession>A0ABV2B061</accession>
<feature type="compositionally biased region" description="Polar residues" evidence="1">
    <location>
        <begin position="216"/>
        <end position="228"/>
    </location>
</feature>
<feature type="compositionally biased region" description="Polar residues" evidence="1">
    <location>
        <begin position="179"/>
        <end position="194"/>
    </location>
</feature>
<proteinExistence type="predicted"/>